<feature type="domain" description="HTH hxlR-type" evidence="4">
    <location>
        <begin position="10"/>
        <end position="56"/>
    </location>
</feature>
<dbReference type="PANTHER" id="PTHR33204">
    <property type="entry name" value="TRANSCRIPTIONAL REGULATOR, MARR FAMILY"/>
    <property type="match status" value="1"/>
</dbReference>
<evidence type="ECO:0000256" key="2">
    <source>
        <dbReference type="ARBA" id="ARBA00023125"/>
    </source>
</evidence>
<accession>A0ABZ3J5H7</accession>
<dbReference type="Pfam" id="PF01638">
    <property type="entry name" value="HxlR"/>
    <property type="match status" value="1"/>
</dbReference>
<dbReference type="SUPFAM" id="SSF46785">
    <property type="entry name" value="Winged helix' DNA-binding domain"/>
    <property type="match status" value="1"/>
</dbReference>
<dbReference type="InterPro" id="IPR036388">
    <property type="entry name" value="WH-like_DNA-bd_sf"/>
</dbReference>
<dbReference type="PROSITE" id="PS51118">
    <property type="entry name" value="HTH_HXLR"/>
    <property type="match status" value="1"/>
</dbReference>
<gene>
    <name evidence="5" type="ORF">SPACI_034570</name>
</gene>
<dbReference type="InterPro" id="IPR002577">
    <property type="entry name" value="HTH_HxlR"/>
</dbReference>
<dbReference type="EMBL" id="CP155571">
    <property type="protein sequence ID" value="XFO73371.1"/>
    <property type="molecule type" value="Genomic_DNA"/>
</dbReference>
<organism evidence="5 6">
    <name type="scientific">Sporomusa acidovorans (strain ATCC 49682 / DSM 3132 / Mol)</name>
    <dbReference type="NCBI Taxonomy" id="1123286"/>
    <lineage>
        <taxon>Bacteria</taxon>
        <taxon>Bacillati</taxon>
        <taxon>Bacillota</taxon>
        <taxon>Negativicutes</taxon>
        <taxon>Selenomonadales</taxon>
        <taxon>Sporomusaceae</taxon>
        <taxon>Sporomusa</taxon>
    </lineage>
</organism>
<dbReference type="Gene3D" id="1.10.10.10">
    <property type="entry name" value="Winged helix-like DNA-binding domain superfamily/Winged helix DNA-binding domain"/>
    <property type="match status" value="1"/>
</dbReference>
<evidence type="ECO:0000313" key="5">
    <source>
        <dbReference type="EMBL" id="XFO73371.1"/>
    </source>
</evidence>
<sequence length="56" mass="6416">MIKAELFGVCPLTTAQELLTGKWTLLILYLLSKETLRFNELHRKLPVLTQTTLSNN</sequence>
<evidence type="ECO:0000313" key="6">
    <source>
        <dbReference type="Proteomes" id="UP000216052"/>
    </source>
</evidence>
<dbReference type="PANTHER" id="PTHR33204:SF29">
    <property type="entry name" value="TRANSCRIPTIONAL REGULATOR"/>
    <property type="match status" value="1"/>
</dbReference>
<protein>
    <recommendedName>
        <fullName evidence="4">HTH hxlR-type domain-containing protein</fullName>
    </recommendedName>
</protein>
<keyword evidence="3" id="KW-0804">Transcription</keyword>
<proteinExistence type="predicted"/>
<name>A0ABZ3J5H7_SPOA4</name>
<dbReference type="InterPro" id="IPR036390">
    <property type="entry name" value="WH_DNA-bd_sf"/>
</dbReference>
<dbReference type="Proteomes" id="UP000216052">
    <property type="component" value="Chromosome"/>
</dbReference>
<evidence type="ECO:0000256" key="1">
    <source>
        <dbReference type="ARBA" id="ARBA00023015"/>
    </source>
</evidence>
<evidence type="ECO:0000259" key="4">
    <source>
        <dbReference type="PROSITE" id="PS51118"/>
    </source>
</evidence>
<keyword evidence="1" id="KW-0805">Transcription regulation</keyword>
<keyword evidence="6" id="KW-1185">Reference proteome</keyword>
<reference evidence="5" key="1">
    <citation type="submission" date="2024-05" db="EMBL/GenBank/DDBJ databases">
        <title>Isolation and characterization of Sporomusa carbonis sp. nov., a carboxydotrophic hydrogenogen in the genus of Sporomusa isolated from a charcoal burning pile.</title>
        <authorList>
            <person name="Boeer T."/>
            <person name="Rosenbaum F."/>
            <person name="Eysell L."/>
            <person name="Mueller V."/>
            <person name="Daniel R."/>
            <person name="Poehlein A."/>
        </authorList>
    </citation>
    <scope>NUCLEOTIDE SEQUENCE [LARGE SCALE GENOMIC DNA]</scope>
    <source>
        <strain evidence="5">DSM 3132</strain>
    </source>
</reference>
<keyword evidence="2" id="KW-0238">DNA-binding</keyword>
<evidence type="ECO:0000256" key="3">
    <source>
        <dbReference type="ARBA" id="ARBA00023163"/>
    </source>
</evidence>